<feature type="signal peptide" evidence="2">
    <location>
        <begin position="1"/>
        <end position="18"/>
    </location>
</feature>
<organism evidence="3 4">
    <name type="scientific">Gossypium barbadense</name>
    <name type="common">Sea Island cotton</name>
    <name type="synonym">Hibiscus barbadensis</name>
    <dbReference type="NCBI Taxonomy" id="3634"/>
    <lineage>
        <taxon>Eukaryota</taxon>
        <taxon>Viridiplantae</taxon>
        <taxon>Streptophyta</taxon>
        <taxon>Embryophyta</taxon>
        <taxon>Tracheophyta</taxon>
        <taxon>Spermatophyta</taxon>
        <taxon>Magnoliopsida</taxon>
        <taxon>eudicotyledons</taxon>
        <taxon>Gunneridae</taxon>
        <taxon>Pentapetalae</taxon>
        <taxon>rosids</taxon>
        <taxon>malvids</taxon>
        <taxon>Malvales</taxon>
        <taxon>Malvaceae</taxon>
        <taxon>Malvoideae</taxon>
        <taxon>Gossypium</taxon>
    </lineage>
</organism>
<feature type="region of interest" description="Disordered" evidence="1">
    <location>
        <begin position="215"/>
        <end position="255"/>
    </location>
</feature>
<proteinExistence type="predicted"/>
<sequence>MIWHLTVWGIKLLNFAFNFDVDKECQISPGQLAGFSWWDLRARKNLTGEDSVTANKKQKVVEKSVSIEGTSDDDIRESLREACRKKGKDHATPVAKNTMQLAAPLVIARGVPQGPLFRGLSFGSIRIAQFKALGGSLKIRSSTSEPGEYPFSLSEVIRHWEEYIPKEVNESVYPSHSSACGEQAMSGSHEMYKELEERNRILEGAIVSWAKREKKMQEEKSILERKTKDMETSDKEDVDALEKRHDDEIGSLQEK</sequence>
<evidence type="ECO:0000313" key="4">
    <source>
        <dbReference type="Proteomes" id="UP000239757"/>
    </source>
</evidence>
<gene>
    <name evidence="3" type="ORF">GOBAR_AA13423</name>
</gene>
<feature type="chain" id="PRO_5015103746" evidence="2">
    <location>
        <begin position="19"/>
        <end position="255"/>
    </location>
</feature>
<protein>
    <submittedName>
        <fullName evidence="3">Uncharacterized protein</fullName>
    </submittedName>
</protein>
<dbReference type="AlphaFoldDB" id="A0A2P5XV46"/>
<dbReference type="Proteomes" id="UP000239757">
    <property type="component" value="Unassembled WGS sequence"/>
</dbReference>
<reference evidence="3 4" key="1">
    <citation type="submission" date="2015-01" db="EMBL/GenBank/DDBJ databases">
        <title>Genome of allotetraploid Gossypium barbadense reveals genomic plasticity and fiber elongation in cotton evolution.</title>
        <authorList>
            <person name="Chen X."/>
            <person name="Liu X."/>
            <person name="Zhao B."/>
            <person name="Zheng H."/>
            <person name="Hu Y."/>
            <person name="Lu G."/>
            <person name="Yang C."/>
            <person name="Chen J."/>
            <person name="Shan C."/>
            <person name="Zhang L."/>
            <person name="Zhou Y."/>
            <person name="Wang L."/>
            <person name="Guo W."/>
            <person name="Bai Y."/>
            <person name="Ruan J."/>
            <person name="Shangguan X."/>
            <person name="Mao Y."/>
            <person name="Jiang J."/>
            <person name="Zhu Y."/>
            <person name="Lei J."/>
            <person name="Kang H."/>
            <person name="Chen S."/>
            <person name="He X."/>
            <person name="Wang R."/>
            <person name="Wang Y."/>
            <person name="Chen J."/>
            <person name="Wang L."/>
            <person name="Yu S."/>
            <person name="Wang B."/>
            <person name="Wei J."/>
            <person name="Song S."/>
            <person name="Lu X."/>
            <person name="Gao Z."/>
            <person name="Gu W."/>
            <person name="Deng X."/>
            <person name="Ma D."/>
            <person name="Wang S."/>
            <person name="Liang W."/>
            <person name="Fang L."/>
            <person name="Cai C."/>
            <person name="Zhu X."/>
            <person name="Zhou B."/>
            <person name="Zhang Y."/>
            <person name="Chen Z."/>
            <person name="Xu S."/>
            <person name="Zhu R."/>
            <person name="Wang S."/>
            <person name="Zhang T."/>
            <person name="Zhao G."/>
        </authorList>
    </citation>
    <scope>NUCLEOTIDE SEQUENCE [LARGE SCALE GENOMIC DNA]</scope>
    <source>
        <strain evidence="4">cv. Xinhai21</strain>
        <tissue evidence="3">Leaf</tissue>
    </source>
</reference>
<accession>A0A2P5XV46</accession>
<evidence type="ECO:0000256" key="1">
    <source>
        <dbReference type="SAM" id="MobiDB-lite"/>
    </source>
</evidence>
<name>A0A2P5XV46_GOSBA</name>
<evidence type="ECO:0000256" key="2">
    <source>
        <dbReference type="SAM" id="SignalP"/>
    </source>
</evidence>
<evidence type="ECO:0000313" key="3">
    <source>
        <dbReference type="EMBL" id="PPS07220.1"/>
    </source>
</evidence>
<keyword evidence="2" id="KW-0732">Signal</keyword>
<dbReference type="EMBL" id="KZ664168">
    <property type="protein sequence ID" value="PPS07220.1"/>
    <property type="molecule type" value="Genomic_DNA"/>
</dbReference>